<evidence type="ECO:0000259" key="3">
    <source>
        <dbReference type="Pfam" id="PF06791"/>
    </source>
</evidence>
<sequence length="926" mass="99345">MAQESIGTARLDIVVDTSQFDTAIAAAKRGTSGMSEAAQADYAKLTAAERRRVDALVNQANTIEFNRKQQILYNAALREVPTSILDELRAKLTATGAAAAGAGKQLNQYGLSAAQQAAALRGVPAQLTDIIVSIQGGQQPLTVLLQQGGQLKDMFGGIVPAARALGGALLGLVNPYTVAAAALAGLTVAWVKGSSEGQNFREGLILSGNAAGVTADNLVSLAHGLGAVVGSHSRAVQALSAIASSGRFAGSAISDIALIAAEMQRATGAEIGKTVDSFAKLSKDPVEAVVELNERYGILNGTIFAQVQALTEQGRAQEAVEIVARQAASELTSRTAAQRENLGSLESAWNNLGRAASWAWDKMLDMGREAAVDDKIRSAEREVRQRSENIRIATENGAAISEKEKRGLAGAQALVDSLKTQKKEAEDAAKAQAEQLRINREAILARQEIAKLVEDGASKAEKRRKAFDDLDKRIAKAQKDGTALAASDIKAAREAIERQYKERGSASPTRDDSATRLLAEYAQAEAALRGQVVAQEKLGTWEKRRLEFEQQISDLKEKKSLTADQKSLVAQQDQLRAALERNVAAEQTLRLAQESARVEVMRASLSSSREVEQRQYNDQLAGVGTGRRDQEELRARQAILRDYQRQLDQATRDRTVGKVSEQTYREETQLLADHLQQRLAMQQAYFEEVKAAEVDWANGATSALQDYADEAANVAGGTKSVFSTAFQGLEAFGTTAITKLKLDFRSLGNVAQQVLADIAKMLVQQNVTAPLAGFLSSAIGGLAGNWTTTAANNPWSLSSLGLLDGRAGGGPTAPGTFYEVNELGPELYNYKGRTYLMSGGEGGYVTPLTKSTASGADAGQGPRITINNNGTPQDYRVERLTRDEVVLISRDQVFEQGPKMMEAQFGRSSSRGSRAMTNNFKTERNR</sequence>
<dbReference type="InterPro" id="IPR006431">
    <property type="entry name" value="Phage_tape_meas_C"/>
</dbReference>
<dbReference type="HOGENOM" id="CLU_008450_0_3_4"/>
<name>E3HSL9_ACHXA</name>
<evidence type="ECO:0000313" key="5">
    <source>
        <dbReference type="EMBL" id="ADP17336.1"/>
    </source>
</evidence>
<accession>E3HSL9</accession>
<gene>
    <name evidence="5" type="ordered locus">AXYL_04016</name>
</gene>
<evidence type="ECO:0000259" key="4">
    <source>
        <dbReference type="Pfam" id="PF09718"/>
    </source>
</evidence>
<reference evidence="5 6" key="1">
    <citation type="journal article" date="2011" name="J. Bacteriol.">
        <title>Complete genome sequence of the haloaromatic acid-degrading bacterium Achromobacter xylosoxidans A8.</title>
        <authorList>
            <person name="Strnad H."/>
            <person name="Ridl J."/>
            <person name="Paces J."/>
            <person name="Kolar M."/>
            <person name="Vlcek C."/>
            <person name="Paces V."/>
        </authorList>
    </citation>
    <scope>NUCLEOTIDE SEQUENCE [LARGE SCALE GENOMIC DNA]</scope>
    <source>
        <strain evidence="5 6">A8</strain>
    </source>
</reference>
<dbReference type="EMBL" id="CP002287">
    <property type="protein sequence ID" value="ADP17336.1"/>
    <property type="molecule type" value="Genomic_DNA"/>
</dbReference>
<dbReference type="Pfam" id="PF06791">
    <property type="entry name" value="TMP_2"/>
    <property type="match status" value="1"/>
</dbReference>
<feature type="compositionally biased region" description="Polar residues" evidence="2">
    <location>
        <begin position="906"/>
        <end position="920"/>
    </location>
</feature>
<feature type="domain" description="Bacteriophage tail tape measure C-terminal" evidence="4">
    <location>
        <begin position="695"/>
        <end position="772"/>
    </location>
</feature>
<feature type="region of interest" description="Disordered" evidence="2">
    <location>
        <begin position="903"/>
        <end position="926"/>
    </location>
</feature>
<evidence type="ECO:0000256" key="1">
    <source>
        <dbReference type="SAM" id="Coils"/>
    </source>
</evidence>
<dbReference type="KEGG" id="axy:AXYL_04016"/>
<feature type="domain" description="Bacteriophage tail tape measure N-terminal" evidence="3">
    <location>
        <begin position="105"/>
        <end position="308"/>
    </location>
</feature>
<dbReference type="STRING" id="762376.AXYL_04016"/>
<organism evidence="5 6">
    <name type="scientific">Achromobacter xylosoxidans (strain A8)</name>
    <dbReference type="NCBI Taxonomy" id="762376"/>
    <lineage>
        <taxon>Bacteria</taxon>
        <taxon>Pseudomonadati</taxon>
        <taxon>Pseudomonadota</taxon>
        <taxon>Betaproteobacteria</taxon>
        <taxon>Burkholderiales</taxon>
        <taxon>Alcaligenaceae</taxon>
        <taxon>Achromobacter</taxon>
    </lineage>
</organism>
<dbReference type="Pfam" id="PF24622">
    <property type="entry name" value="TMP_4"/>
    <property type="match status" value="1"/>
</dbReference>
<dbReference type="Proteomes" id="UP000006876">
    <property type="component" value="Chromosome"/>
</dbReference>
<dbReference type="InterPro" id="IPR009628">
    <property type="entry name" value="Phage_tape_measure_N"/>
</dbReference>
<dbReference type="AlphaFoldDB" id="E3HSL9"/>
<dbReference type="Pfam" id="PF09718">
    <property type="entry name" value="Tape_meas_lam_C"/>
    <property type="match status" value="1"/>
</dbReference>
<evidence type="ECO:0000256" key="2">
    <source>
        <dbReference type="SAM" id="MobiDB-lite"/>
    </source>
</evidence>
<keyword evidence="1" id="KW-0175">Coiled coil</keyword>
<dbReference type="eggNOG" id="COG1196">
    <property type="taxonomic scope" value="Bacteria"/>
</dbReference>
<feature type="coiled-coil region" evidence="1">
    <location>
        <begin position="376"/>
        <end position="439"/>
    </location>
</feature>
<evidence type="ECO:0000313" key="6">
    <source>
        <dbReference type="Proteomes" id="UP000006876"/>
    </source>
</evidence>
<dbReference type="RefSeq" id="WP_013394647.1">
    <property type="nucleotide sequence ID" value="NC_014640.1"/>
</dbReference>
<dbReference type="OrthoDB" id="363355at2"/>
<feature type="coiled-coil region" evidence="1">
    <location>
        <begin position="538"/>
        <end position="595"/>
    </location>
</feature>
<dbReference type="PATRIC" id="fig|762376.5.peg.4024"/>
<proteinExistence type="predicted"/>
<dbReference type="NCBIfam" id="TIGR01541">
    <property type="entry name" value="tape_meas_lam_C"/>
    <property type="match status" value="1"/>
</dbReference>
<protein>
    <submittedName>
        <fullName evidence="5">Phage tail tape measure protein, lambda family</fullName>
    </submittedName>
</protein>